<keyword evidence="2" id="KW-1185">Reference proteome</keyword>
<accession>A0A9X1W1R6</accession>
<proteinExistence type="predicted"/>
<comment type="caution">
    <text evidence="1">The sequence shown here is derived from an EMBL/GenBank/DDBJ whole genome shotgun (WGS) entry which is preliminary data.</text>
</comment>
<reference evidence="1" key="1">
    <citation type="submission" date="2022-03" db="EMBL/GenBank/DDBJ databases">
        <authorList>
            <person name="Woo C.Y."/>
        </authorList>
    </citation>
    <scope>NUCLEOTIDE SEQUENCE</scope>
    <source>
        <strain evidence="1">CYS-02</strain>
    </source>
</reference>
<evidence type="ECO:0000313" key="1">
    <source>
        <dbReference type="EMBL" id="MCJ0764558.1"/>
    </source>
</evidence>
<protein>
    <submittedName>
        <fullName evidence="1">YfjI family protein</fullName>
    </submittedName>
</protein>
<dbReference type="RefSeq" id="WP_243307220.1">
    <property type="nucleotide sequence ID" value="NZ_JALGBI010000001.1"/>
</dbReference>
<dbReference type="AlphaFoldDB" id="A0A9X1W1R6"/>
<gene>
    <name evidence="1" type="ORF">MMF98_15170</name>
</gene>
<dbReference type="Proteomes" id="UP001139447">
    <property type="component" value="Unassembled WGS sequence"/>
</dbReference>
<dbReference type="Pfam" id="PF13148">
    <property type="entry name" value="DUF3987"/>
    <property type="match status" value="1"/>
</dbReference>
<organism evidence="1 2">
    <name type="scientific">Variovorax terrae</name>
    <dbReference type="NCBI Taxonomy" id="2923278"/>
    <lineage>
        <taxon>Bacteria</taxon>
        <taxon>Pseudomonadati</taxon>
        <taxon>Pseudomonadota</taxon>
        <taxon>Betaproteobacteria</taxon>
        <taxon>Burkholderiales</taxon>
        <taxon>Comamonadaceae</taxon>
        <taxon>Variovorax</taxon>
    </lineage>
</organism>
<sequence length="475" mass="52825">MSTYPTTAFPRAVREAIEQVVLNVQAPVPLVAMSFLAAMSSAAQHRIKVQLPVGSQPKPVSLFILAVAESGERKTTVDNLVCKPLYELDEAAETEHKTALAAHAHQRALWDNVQSALMRRVVSAVCDGAAPSDDATRKLEAHRETEPVRPRLRRLIRQDASERAILDALEGQGESFSIMGDEGEILLRSPLLRANGVLNKMWDGGPVVLDRANGVSFTARDTRVTVSLMVQNAVLQAYLSKRGGIARGSGFWARFLVSAPQSTQGVRFLYNTAPPAWEKLEAFHALLRQTLASSERDVDSASDNLVYEFDDDAKATWIEFVNRVEADIRPYHYLSDIHDFASKTGELVGRVAALLHCFGQQSGKISTDTVQRALSIVGFHVEEFKRIFSPQYEVPQVQADSQTLITYLHRTCWLRGVTWVPRNEVLRSGPVRDKGRLHTALDALAYERKIWTTLGPAKKRFLNLEPAFFNSLPVM</sequence>
<dbReference type="InterPro" id="IPR025048">
    <property type="entry name" value="DUF3987"/>
</dbReference>
<evidence type="ECO:0000313" key="2">
    <source>
        <dbReference type="Proteomes" id="UP001139447"/>
    </source>
</evidence>
<dbReference type="EMBL" id="JALGBI010000001">
    <property type="protein sequence ID" value="MCJ0764558.1"/>
    <property type="molecule type" value="Genomic_DNA"/>
</dbReference>
<name>A0A9X1W1R6_9BURK</name>